<accession>A0A0E9UCD6</accession>
<organism evidence="1">
    <name type="scientific">Anguilla anguilla</name>
    <name type="common">European freshwater eel</name>
    <name type="synonym">Muraena anguilla</name>
    <dbReference type="NCBI Taxonomy" id="7936"/>
    <lineage>
        <taxon>Eukaryota</taxon>
        <taxon>Metazoa</taxon>
        <taxon>Chordata</taxon>
        <taxon>Craniata</taxon>
        <taxon>Vertebrata</taxon>
        <taxon>Euteleostomi</taxon>
        <taxon>Actinopterygii</taxon>
        <taxon>Neopterygii</taxon>
        <taxon>Teleostei</taxon>
        <taxon>Anguilliformes</taxon>
        <taxon>Anguillidae</taxon>
        <taxon>Anguilla</taxon>
    </lineage>
</organism>
<evidence type="ECO:0000313" key="1">
    <source>
        <dbReference type="EMBL" id="JAH63387.1"/>
    </source>
</evidence>
<reference evidence="1" key="1">
    <citation type="submission" date="2014-11" db="EMBL/GenBank/DDBJ databases">
        <authorList>
            <person name="Amaro Gonzalez C."/>
        </authorList>
    </citation>
    <scope>NUCLEOTIDE SEQUENCE</scope>
</reference>
<reference evidence="1" key="2">
    <citation type="journal article" date="2015" name="Fish Shellfish Immunol.">
        <title>Early steps in the European eel (Anguilla anguilla)-Vibrio vulnificus interaction in the gills: Role of the RtxA13 toxin.</title>
        <authorList>
            <person name="Callol A."/>
            <person name="Pajuelo D."/>
            <person name="Ebbesson L."/>
            <person name="Teles M."/>
            <person name="MacKenzie S."/>
            <person name="Amaro C."/>
        </authorList>
    </citation>
    <scope>NUCLEOTIDE SEQUENCE</scope>
</reference>
<name>A0A0E9UCD6_ANGAN</name>
<sequence>MPERQRDVLAVLSFFWQGTLD</sequence>
<proteinExistence type="predicted"/>
<dbReference type="AlphaFoldDB" id="A0A0E9UCD6"/>
<dbReference type="EMBL" id="GBXM01045190">
    <property type="protein sequence ID" value="JAH63387.1"/>
    <property type="molecule type" value="Transcribed_RNA"/>
</dbReference>
<protein>
    <submittedName>
        <fullName evidence="1">Uncharacterized protein</fullName>
    </submittedName>
</protein>